<proteinExistence type="predicted"/>
<dbReference type="Gene3D" id="1.10.10.10">
    <property type="entry name" value="Winged helix-like DNA-binding domain superfamily/Winged helix DNA-binding domain"/>
    <property type="match status" value="1"/>
</dbReference>
<name>A0A3U7T723_SALET</name>
<gene>
    <name evidence="1" type="ORF">G1H82_24855</name>
</gene>
<reference evidence="1" key="1">
    <citation type="journal article" date="2018" name="Genome Biol.">
        <title>SKESA: strategic k-mer extension for scrupulous assemblies.</title>
        <authorList>
            <person name="Souvorov A."/>
            <person name="Agarwala R."/>
            <person name="Lipman D.J."/>
        </authorList>
    </citation>
    <scope>NUCLEOTIDE SEQUENCE</scope>
    <source>
        <strain evidence="1">Salmonella enterica subsp. enterica</strain>
    </source>
</reference>
<dbReference type="AlphaFoldDB" id="A0A3U7T723"/>
<dbReference type="InterPro" id="IPR036388">
    <property type="entry name" value="WH-like_DNA-bd_sf"/>
</dbReference>
<protein>
    <submittedName>
        <fullName evidence="1">Uncharacterized protein</fullName>
    </submittedName>
</protein>
<comment type="caution">
    <text evidence="1">The sequence shown here is derived from an EMBL/GenBank/DDBJ whole genome shotgun (WGS) entry which is preliminary data.</text>
</comment>
<accession>A0A3U7T723</accession>
<evidence type="ECO:0000313" key="1">
    <source>
        <dbReference type="EMBL" id="HAD2635368.1"/>
    </source>
</evidence>
<sequence length="236" mass="27282">MLYWKKMPSLWIGNRLTEFNSLETSHAIAAIKIYITFCLFGKEEDDGVRTVKLTFTEISKIASISRSLVNEGLKLLDNKKLIKYLSPASKRKKIYTVDVDGYIHDGWCKLPMAGIVSEDRTISAFQSMHNRYHFELVALQLYLYLLYARDNFQEHVLARKQTICEKLACRNVDLNKAITYLIHIGLLKGIKQKAVESYPIELFHDSFYFYVKTGASNALTFKKQPLVNPPEKEIPY</sequence>
<organism evidence="1">
    <name type="scientific">Salmonella enterica I</name>
    <dbReference type="NCBI Taxonomy" id="59201"/>
    <lineage>
        <taxon>Bacteria</taxon>
        <taxon>Pseudomonadati</taxon>
        <taxon>Pseudomonadota</taxon>
        <taxon>Gammaproteobacteria</taxon>
        <taxon>Enterobacterales</taxon>
        <taxon>Enterobacteriaceae</taxon>
        <taxon>Salmonella</taxon>
    </lineage>
</organism>
<dbReference type="EMBL" id="DAAODY010000040">
    <property type="protein sequence ID" value="HAD2635368.1"/>
    <property type="molecule type" value="Genomic_DNA"/>
</dbReference>
<reference evidence="1" key="2">
    <citation type="submission" date="2019-01" db="EMBL/GenBank/DDBJ databases">
        <authorList>
            <consortium name="NCBI Pathogen Detection Project"/>
        </authorList>
    </citation>
    <scope>NUCLEOTIDE SEQUENCE</scope>
    <source>
        <strain evidence="1">Salmonella enterica subsp. enterica</strain>
    </source>
</reference>